<keyword evidence="3" id="KW-1185">Reference proteome</keyword>
<protein>
    <recommendedName>
        <fullName evidence="1">Reverse transcriptase zinc-binding domain-containing protein</fullName>
    </recommendedName>
</protein>
<organism evidence="2 3">
    <name type="scientific">Cuscuta epithymum</name>
    <dbReference type="NCBI Taxonomy" id="186058"/>
    <lineage>
        <taxon>Eukaryota</taxon>
        <taxon>Viridiplantae</taxon>
        <taxon>Streptophyta</taxon>
        <taxon>Embryophyta</taxon>
        <taxon>Tracheophyta</taxon>
        <taxon>Spermatophyta</taxon>
        <taxon>Magnoliopsida</taxon>
        <taxon>eudicotyledons</taxon>
        <taxon>Gunneridae</taxon>
        <taxon>Pentapetalae</taxon>
        <taxon>asterids</taxon>
        <taxon>lamiids</taxon>
        <taxon>Solanales</taxon>
        <taxon>Convolvulaceae</taxon>
        <taxon>Cuscuteae</taxon>
        <taxon>Cuscuta</taxon>
        <taxon>Cuscuta subgen. Cuscuta</taxon>
    </lineage>
</organism>
<evidence type="ECO:0000259" key="1">
    <source>
        <dbReference type="Pfam" id="PF13966"/>
    </source>
</evidence>
<gene>
    <name evidence="2" type="ORF">CEPIT_LOCUS11104</name>
</gene>
<accession>A0AAV0D4F9</accession>
<sequence>MVITSPVEGLQEACVRNLLCESGKEWDRDILSDLFESRDVQLIQSIPISYRSIPDKICWRWESNGHFSLRSCYWQLVGEFNSPSWLGWTFVWRWKLPPKIKLFFWQLCCGLLPTRVNLRSRGVDCVMEYGLCGEEVESSSHLFVKCPISKEAWKEIGWAWASCSDDDLLGVVKAEFQTRTEKELHKMVWGF</sequence>
<evidence type="ECO:0000313" key="2">
    <source>
        <dbReference type="EMBL" id="CAH9090018.1"/>
    </source>
</evidence>
<dbReference type="AlphaFoldDB" id="A0AAV0D4F9"/>
<reference evidence="2" key="1">
    <citation type="submission" date="2022-07" db="EMBL/GenBank/DDBJ databases">
        <authorList>
            <person name="Macas J."/>
            <person name="Novak P."/>
            <person name="Neumann P."/>
        </authorList>
    </citation>
    <scope>NUCLEOTIDE SEQUENCE</scope>
</reference>
<feature type="domain" description="Reverse transcriptase zinc-binding" evidence="1">
    <location>
        <begin position="67"/>
        <end position="153"/>
    </location>
</feature>
<comment type="caution">
    <text evidence="2">The sequence shown here is derived from an EMBL/GenBank/DDBJ whole genome shotgun (WGS) entry which is preliminary data.</text>
</comment>
<name>A0AAV0D4F9_9ASTE</name>
<dbReference type="Pfam" id="PF13966">
    <property type="entry name" value="zf-RVT"/>
    <property type="match status" value="1"/>
</dbReference>
<proteinExistence type="predicted"/>
<dbReference type="Proteomes" id="UP001152523">
    <property type="component" value="Unassembled WGS sequence"/>
</dbReference>
<dbReference type="EMBL" id="CAMAPF010000062">
    <property type="protein sequence ID" value="CAH9090018.1"/>
    <property type="molecule type" value="Genomic_DNA"/>
</dbReference>
<dbReference type="InterPro" id="IPR026960">
    <property type="entry name" value="RVT-Znf"/>
</dbReference>
<evidence type="ECO:0000313" key="3">
    <source>
        <dbReference type="Proteomes" id="UP001152523"/>
    </source>
</evidence>